<accession>A0A0D2IP84</accession>
<dbReference type="HOGENOM" id="CLU_041438_0_0_1"/>
<feature type="transmembrane region" description="Helical" evidence="1">
    <location>
        <begin position="378"/>
        <end position="401"/>
    </location>
</feature>
<dbReference type="GeneID" id="25290399"/>
<dbReference type="STRING" id="1442369.A0A0D2IP84"/>
<dbReference type="Proteomes" id="UP000053617">
    <property type="component" value="Unassembled WGS sequence"/>
</dbReference>
<gene>
    <name evidence="2" type="ORF">Z518_02328</name>
</gene>
<reference evidence="2 3" key="1">
    <citation type="submission" date="2015-01" db="EMBL/GenBank/DDBJ databases">
        <title>The Genome Sequence of Rhinocladiella mackenzie CBS 650.93.</title>
        <authorList>
            <consortium name="The Broad Institute Genomics Platform"/>
            <person name="Cuomo C."/>
            <person name="de Hoog S."/>
            <person name="Gorbushina A."/>
            <person name="Stielow B."/>
            <person name="Teixiera M."/>
            <person name="Abouelleil A."/>
            <person name="Chapman S.B."/>
            <person name="Priest M."/>
            <person name="Young S.K."/>
            <person name="Wortman J."/>
            <person name="Nusbaum C."/>
            <person name="Birren B."/>
        </authorList>
    </citation>
    <scope>NUCLEOTIDE SEQUENCE [LARGE SCALE GENOMIC DNA]</scope>
    <source>
        <strain evidence="2 3">CBS 650.93</strain>
    </source>
</reference>
<keyword evidence="1" id="KW-0812">Transmembrane</keyword>
<dbReference type="OrthoDB" id="5428890at2759"/>
<keyword evidence="1" id="KW-0472">Membrane</keyword>
<evidence type="ECO:0000256" key="1">
    <source>
        <dbReference type="SAM" id="Phobius"/>
    </source>
</evidence>
<dbReference type="RefSeq" id="XP_013274810.1">
    <property type="nucleotide sequence ID" value="XM_013419356.1"/>
</dbReference>
<organism evidence="2 3">
    <name type="scientific">Rhinocladiella mackenziei CBS 650.93</name>
    <dbReference type="NCBI Taxonomy" id="1442369"/>
    <lineage>
        <taxon>Eukaryota</taxon>
        <taxon>Fungi</taxon>
        <taxon>Dikarya</taxon>
        <taxon>Ascomycota</taxon>
        <taxon>Pezizomycotina</taxon>
        <taxon>Eurotiomycetes</taxon>
        <taxon>Chaetothyriomycetidae</taxon>
        <taxon>Chaetothyriales</taxon>
        <taxon>Herpotrichiellaceae</taxon>
        <taxon>Rhinocladiella</taxon>
    </lineage>
</organism>
<evidence type="ECO:0000313" key="3">
    <source>
        <dbReference type="Proteomes" id="UP000053617"/>
    </source>
</evidence>
<evidence type="ECO:0000313" key="2">
    <source>
        <dbReference type="EMBL" id="KIX07674.1"/>
    </source>
</evidence>
<proteinExistence type="predicted"/>
<feature type="transmembrane region" description="Helical" evidence="1">
    <location>
        <begin position="84"/>
        <end position="102"/>
    </location>
</feature>
<keyword evidence="1" id="KW-1133">Transmembrane helix</keyword>
<protein>
    <submittedName>
        <fullName evidence="2">Uncharacterized protein</fullName>
    </submittedName>
</protein>
<keyword evidence="3" id="KW-1185">Reference proteome</keyword>
<dbReference type="VEuPathDB" id="FungiDB:Z518_02328"/>
<sequence>MSKAFFATVDAVLNSIPADLVQVIRTPSFRDSSAAGTKRRLYELLLAITDVFQNEKKHVFVGNLCTELSNRGLVGADMGDRMKVAQLVFILFGALTMLYTPVTNPDEGQFQMAVHSDPRLRCPTHKMATWHIPSQAIDFTVSFDDLLHRFCRMSPIPKPKLLEKQTLENSVAKRILKSQNVDYYSLSELLNVRICWTTSICEHLELDIRSKTLKLFRIPSYCAMLCLPGRSKTFLDSFFQKFLDDEVERLIPTDIFREVLATYRVIFGQHADARNLIKRHCSQGTLFKRYQFLRRKPHPSAFVRDQADPLLERLCFLDSRDEALFVDLDMLDLKNNYILDADFPYFADRLWALQEYVENQCPNNWKTLWRDRRDVAKFWTVWAVVVLGVPSIVLSLAQTILTGLQLRTLNLG</sequence>
<dbReference type="AlphaFoldDB" id="A0A0D2IP84"/>
<name>A0A0D2IP84_9EURO</name>
<dbReference type="EMBL" id="KN847476">
    <property type="protein sequence ID" value="KIX07674.1"/>
    <property type="molecule type" value="Genomic_DNA"/>
</dbReference>